<accession>A0ABT6MT45</accession>
<keyword evidence="3 6" id="KW-0812">Transmembrane</keyword>
<evidence type="ECO:0000256" key="4">
    <source>
        <dbReference type="ARBA" id="ARBA00022989"/>
    </source>
</evidence>
<dbReference type="InterPro" id="IPR037185">
    <property type="entry name" value="EmrE-like"/>
</dbReference>
<dbReference type="Pfam" id="PF00892">
    <property type="entry name" value="EamA"/>
    <property type="match status" value="2"/>
</dbReference>
<organism evidence="8 9">
    <name type="scientific">Luteimonas composti</name>
    <dbReference type="NCBI Taxonomy" id="398257"/>
    <lineage>
        <taxon>Bacteria</taxon>
        <taxon>Pseudomonadati</taxon>
        <taxon>Pseudomonadota</taxon>
        <taxon>Gammaproteobacteria</taxon>
        <taxon>Lysobacterales</taxon>
        <taxon>Lysobacteraceae</taxon>
        <taxon>Luteimonas</taxon>
    </lineage>
</organism>
<dbReference type="Proteomes" id="UP001160550">
    <property type="component" value="Unassembled WGS sequence"/>
</dbReference>
<dbReference type="PANTHER" id="PTHR32322">
    <property type="entry name" value="INNER MEMBRANE TRANSPORTER"/>
    <property type="match status" value="1"/>
</dbReference>
<evidence type="ECO:0000256" key="5">
    <source>
        <dbReference type="ARBA" id="ARBA00023136"/>
    </source>
</evidence>
<feature type="transmembrane region" description="Helical" evidence="6">
    <location>
        <begin position="220"/>
        <end position="242"/>
    </location>
</feature>
<proteinExistence type="inferred from homology"/>
<comment type="caution">
    <text evidence="8">The sequence shown here is derived from an EMBL/GenBank/DDBJ whole genome shotgun (WGS) entry which is preliminary data.</text>
</comment>
<feature type="transmembrane region" description="Helical" evidence="6">
    <location>
        <begin position="103"/>
        <end position="124"/>
    </location>
</feature>
<sequence length="305" mass="32324">MSAATMAAPRRGRAWLAYALVTVTLWGAWGALSPISAQRGFPDTLVYCVWALTMIPPALFVLWRNGWRLDRTPRAVLYGMLIGLLGAGGQMVLFHALTVGPAYFIFPIISLSPVVTIALSFLLLRERTGKVGTLGIVLALVALPMLDLSFGGGADGLGWFAYALLIMAAWGVQAYFMKLANHTVSAESIFFYMMVGALVLMPVAWSMTDFDAPINTGWDGPWLAAAIQMLNAIGALCLVFAFRYGKAIVVAPMTNAGAPLVTAVLSLIFAGVVPGPLKLVGLSLALVASLLLALAPEQDAPPTSP</sequence>
<evidence type="ECO:0000256" key="3">
    <source>
        <dbReference type="ARBA" id="ARBA00022692"/>
    </source>
</evidence>
<dbReference type="SUPFAM" id="SSF103481">
    <property type="entry name" value="Multidrug resistance efflux transporter EmrE"/>
    <property type="match status" value="2"/>
</dbReference>
<dbReference type="RefSeq" id="WP_280943012.1">
    <property type="nucleotide sequence ID" value="NZ_JARYGX010000023.1"/>
</dbReference>
<evidence type="ECO:0000259" key="7">
    <source>
        <dbReference type="Pfam" id="PF00892"/>
    </source>
</evidence>
<feature type="transmembrane region" description="Helical" evidence="6">
    <location>
        <begin position="12"/>
        <end position="32"/>
    </location>
</feature>
<keyword evidence="9" id="KW-1185">Reference proteome</keyword>
<reference evidence="8" key="2">
    <citation type="submission" date="2023-04" db="EMBL/GenBank/DDBJ databases">
        <authorList>
            <person name="Sun J.-Q."/>
        </authorList>
    </citation>
    <scope>NUCLEOTIDE SEQUENCE</scope>
    <source>
        <strain evidence="8">CC-YY355</strain>
    </source>
</reference>
<dbReference type="InterPro" id="IPR000620">
    <property type="entry name" value="EamA_dom"/>
</dbReference>
<feature type="transmembrane region" description="Helical" evidence="6">
    <location>
        <begin position="44"/>
        <end position="63"/>
    </location>
</feature>
<feature type="domain" description="EamA" evidence="7">
    <location>
        <begin position="15"/>
        <end position="143"/>
    </location>
</feature>
<feature type="transmembrane region" description="Helical" evidence="6">
    <location>
        <begin position="157"/>
        <end position="177"/>
    </location>
</feature>
<dbReference type="InterPro" id="IPR050638">
    <property type="entry name" value="AA-Vitamin_Transporters"/>
</dbReference>
<evidence type="ECO:0000313" key="9">
    <source>
        <dbReference type="Proteomes" id="UP001160550"/>
    </source>
</evidence>
<feature type="domain" description="EamA" evidence="7">
    <location>
        <begin position="159"/>
        <end position="293"/>
    </location>
</feature>
<protein>
    <submittedName>
        <fullName evidence="8">DMT family transporter</fullName>
    </submittedName>
</protein>
<evidence type="ECO:0000313" key="8">
    <source>
        <dbReference type="EMBL" id="MDH7453797.1"/>
    </source>
</evidence>
<dbReference type="PANTHER" id="PTHR32322:SF2">
    <property type="entry name" value="EAMA DOMAIN-CONTAINING PROTEIN"/>
    <property type="match status" value="1"/>
</dbReference>
<keyword evidence="4 6" id="KW-1133">Transmembrane helix</keyword>
<comment type="similarity">
    <text evidence="2">Belongs to the EamA transporter family.</text>
</comment>
<evidence type="ECO:0000256" key="1">
    <source>
        <dbReference type="ARBA" id="ARBA00004141"/>
    </source>
</evidence>
<reference evidence="8" key="1">
    <citation type="journal article" date="2007" name="Int. J. Syst. Evol. Microbiol.">
        <title>Luteimonas composti sp. nov., a moderately thermophilic bacterium isolated from food waste.</title>
        <authorList>
            <person name="Young C.C."/>
            <person name="Kampfer P."/>
            <person name="Chen W.M."/>
            <person name="Yen W.S."/>
            <person name="Arun A.B."/>
            <person name="Lai W.A."/>
            <person name="Shen F.T."/>
            <person name="Rekha P.D."/>
            <person name="Lin K.Y."/>
            <person name="Chou J.H."/>
        </authorList>
    </citation>
    <scope>NUCLEOTIDE SEQUENCE</scope>
    <source>
        <strain evidence="8">CC-YY355</strain>
    </source>
</reference>
<gene>
    <name evidence="8" type="ORF">QF205_12070</name>
</gene>
<evidence type="ECO:0000256" key="2">
    <source>
        <dbReference type="ARBA" id="ARBA00007362"/>
    </source>
</evidence>
<comment type="subcellular location">
    <subcellularLocation>
        <location evidence="1">Membrane</location>
        <topology evidence="1">Multi-pass membrane protein</topology>
    </subcellularLocation>
</comment>
<feature type="transmembrane region" description="Helical" evidence="6">
    <location>
        <begin position="75"/>
        <end position="97"/>
    </location>
</feature>
<evidence type="ECO:0000256" key="6">
    <source>
        <dbReference type="SAM" id="Phobius"/>
    </source>
</evidence>
<feature type="transmembrane region" description="Helical" evidence="6">
    <location>
        <begin position="254"/>
        <end position="273"/>
    </location>
</feature>
<keyword evidence="5 6" id="KW-0472">Membrane</keyword>
<name>A0ABT6MT45_9GAMM</name>
<dbReference type="EMBL" id="JARYGX010000023">
    <property type="protein sequence ID" value="MDH7453797.1"/>
    <property type="molecule type" value="Genomic_DNA"/>
</dbReference>
<feature type="transmembrane region" description="Helical" evidence="6">
    <location>
        <begin position="131"/>
        <end position="151"/>
    </location>
</feature>
<feature type="transmembrane region" description="Helical" evidence="6">
    <location>
        <begin position="189"/>
        <end position="208"/>
    </location>
</feature>